<dbReference type="RefSeq" id="WP_091456014.1">
    <property type="nucleotide sequence ID" value="NZ_FMZZ01000016.1"/>
</dbReference>
<organism evidence="1 2">
    <name type="scientific">Actinokineospora iranica</name>
    <dbReference type="NCBI Taxonomy" id="1271860"/>
    <lineage>
        <taxon>Bacteria</taxon>
        <taxon>Bacillati</taxon>
        <taxon>Actinomycetota</taxon>
        <taxon>Actinomycetes</taxon>
        <taxon>Pseudonocardiales</taxon>
        <taxon>Pseudonocardiaceae</taxon>
        <taxon>Actinokineospora</taxon>
    </lineage>
</organism>
<protein>
    <submittedName>
        <fullName evidence="1">Uncharacterized protein</fullName>
    </submittedName>
</protein>
<keyword evidence="2" id="KW-1185">Reference proteome</keyword>
<dbReference type="OrthoDB" id="9998513at2"/>
<name>A0A1G6X6C5_9PSEU</name>
<reference evidence="2" key="1">
    <citation type="submission" date="2016-10" db="EMBL/GenBank/DDBJ databases">
        <authorList>
            <person name="Varghese N."/>
            <person name="Submissions S."/>
        </authorList>
    </citation>
    <scope>NUCLEOTIDE SEQUENCE [LARGE SCALE GENOMIC DNA]</scope>
    <source>
        <strain evidence="2">IBRC-M 10403</strain>
    </source>
</reference>
<gene>
    <name evidence="1" type="ORF">SAMN05216174_116129</name>
</gene>
<sequence length="66" mass="7103">MVHYPYGMGFDSLRVAAAGCAELGLELDIDAQWAIHACDQWTIAVVITRTGLGDVLNPERSTQPAS</sequence>
<dbReference type="EMBL" id="FMZZ01000016">
    <property type="protein sequence ID" value="SDD73678.1"/>
    <property type="molecule type" value="Genomic_DNA"/>
</dbReference>
<dbReference type="AlphaFoldDB" id="A0A1G6X6C5"/>
<accession>A0A1G6X6C5</accession>
<dbReference type="Proteomes" id="UP000199501">
    <property type="component" value="Unassembled WGS sequence"/>
</dbReference>
<evidence type="ECO:0000313" key="1">
    <source>
        <dbReference type="EMBL" id="SDD73678.1"/>
    </source>
</evidence>
<proteinExistence type="predicted"/>
<evidence type="ECO:0000313" key="2">
    <source>
        <dbReference type="Proteomes" id="UP000199501"/>
    </source>
</evidence>